<dbReference type="Gene3D" id="6.10.250.690">
    <property type="match status" value="1"/>
</dbReference>
<dbReference type="GO" id="GO:0032993">
    <property type="term" value="C:protein-DNA complex"/>
    <property type="evidence" value="ECO:0007669"/>
    <property type="project" value="TreeGrafter"/>
</dbReference>
<feature type="modified residue" description="4-aspartylphosphate" evidence="8">
    <location>
        <position position="51"/>
    </location>
</feature>
<dbReference type="PANTHER" id="PTHR48111">
    <property type="entry name" value="REGULATOR OF RPOS"/>
    <property type="match status" value="1"/>
</dbReference>
<dbReference type="CDD" id="cd00383">
    <property type="entry name" value="trans_reg_C"/>
    <property type="match status" value="1"/>
</dbReference>
<evidence type="ECO:0000313" key="14">
    <source>
        <dbReference type="Proteomes" id="UP000366945"/>
    </source>
</evidence>
<name>A0A5E4YFP5_9BURK</name>
<evidence type="ECO:0000256" key="10">
    <source>
        <dbReference type="SAM" id="MobiDB-lite"/>
    </source>
</evidence>
<dbReference type="InterPro" id="IPR001789">
    <property type="entry name" value="Sig_transdc_resp-reg_receiver"/>
</dbReference>
<dbReference type="AlphaFoldDB" id="A0A5E4YFP5"/>
<dbReference type="GO" id="GO:0000976">
    <property type="term" value="F:transcription cis-regulatory region binding"/>
    <property type="evidence" value="ECO:0007669"/>
    <property type="project" value="TreeGrafter"/>
</dbReference>
<dbReference type="GO" id="GO:0006355">
    <property type="term" value="P:regulation of DNA-templated transcription"/>
    <property type="evidence" value="ECO:0007669"/>
    <property type="project" value="InterPro"/>
</dbReference>
<keyword evidence="3 8" id="KW-0597">Phosphoprotein</keyword>
<dbReference type="InterPro" id="IPR039420">
    <property type="entry name" value="WalR-like"/>
</dbReference>
<sequence length="249" mass="26941">MRILLVEDDAMIAAAVIKGLRQDGWTVDHVDDGQRALDALSLERYDALLLDLGLPRRDGIDVLRTLRARGQTLPVLIATARDAVADRVKGLDAGADDYLVKPFDLDELAARLRALVRRQAGRSEPLLRHGGIVLDPATRQVSCDGTPVVLSAREYAVLEALLNRPGAVLSKAQLEERIYGWGEEIASNTVEVHIHGLRKKLGADAIRTVRGVGYMMPVQGAQNTPNTPNTPNSPNSPNASDHATSPEGK</sequence>
<evidence type="ECO:0000259" key="12">
    <source>
        <dbReference type="PROSITE" id="PS51755"/>
    </source>
</evidence>
<dbReference type="Pfam" id="PF00072">
    <property type="entry name" value="Response_reg"/>
    <property type="match status" value="1"/>
</dbReference>
<dbReference type="SMART" id="SM00448">
    <property type="entry name" value="REC"/>
    <property type="match status" value="1"/>
</dbReference>
<dbReference type="SUPFAM" id="SSF52172">
    <property type="entry name" value="CheY-like"/>
    <property type="match status" value="1"/>
</dbReference>
<evidence type="ECO:0000256" key="7">
    <source>
        <dbReference type="ARBA" id="ARBA00023163"/>
    </source>
</evidence>
<keyword evidence="2" id="KW-0963">Cytoplasm</keyword>
<evidence type="ECO:0000256" key="8">
    <source>
        <dbReference type="PROSITE-ProRule" id="PRU00169"/>
    </source>
</evidence>
<dbReference type="EMBL" id="CABPSK010000004">
    <property type="protein sequence ID" value="VVE47250.1"/>
    <property type="molecule type" value="Genomic_DNA"/>
</dbReference>
<dbReference type="Pfam" id="PF00486">
    <property type="entry name" value="Trans_reg_C"/>
    <property type="match status" value="1"/>
</dbReference>
<dbReference type="PROSITE" id="PS50110">
    <property type="entry name" value="RESPONSE_REGULATORY"/>
    <property type="match status" value="1"/>
</dbReference>
<dbReference type="GO" id="GO:0000156">
    <property type="term" value="F:phosphorelay response regulator activity"/>
    <property type="evidence" value="ECO:0007669"/>
    <property type="project" value="TreeGrafter"/>
</dbReference>
<evidence type="ECO:0000313" key="13">
    <source>
        <dbReference type="EMBL" id="VVE47250.1"/>
    </source>
</evidence>
<dbReference type="GO" id="GO:0005829">
    <property type="term" value="C:cytosol"/>
    <property type="evidence" value="ECO:0007669"/>
    <property type="project" value="TreeGrafter"/>
</dbReference>
<dbReference type="InterPro" id="IPR001867">
    <property type="entry name" value="OmpR/PhoB-type_DNA-bd"/>
</dbReference>
<feature type="DNA-binding region" description="OmpR/PhoB-type" evidence="9">
    <location>
        <begin position="124"/>
        <end position="218"/>
    </location>
</feature>
<proteinExistence type="predicted"/>
<dbReference type="CDD" id="cd17624">
    <property type="entry name" value="REC_OmpR_PmrA-like"/>
    <property type="match status" value="1"/>
</dbReference>
<dbReference type="Gene3D" id="3.40.50.2300">
    <property type="match status" value="1"/>
</dbReference>
<keyword evidence="4" id="KW-0902">Two-component regulatory system</keyword>
<accession>A0A5E4YFP5</accession>
<dbReference type="Gene3D" id="1.10.10.10">
    <property type="entry name" value="Winged helix-like DNA-binding domain superfamily/Winged helix DNA-binding domain"/>
    <property type="match status" value="1"/>
</dbReference>
<dbReference type="SMART" id="SM00862">
    <property type="entry name" value="Trans_reg_C"/>
    <property type="match status" value="1"/>
</dbReference>
<dbReference type="InterPro" id="IPR011006">
    <property type="entry name" value="CheY-like_superfamily"/>
</dbReference>
<dbReference type="InterPro" id="IPR036388">
    <property type="entry name" value="WH-like_DNA-bd_sf"/>
</dbReference>
<reference evidence="13 14" key="1">
    <citation type="submission" date="2019-08" db="EMBL/GenBank/DDBJ databases">
        <authorList>
            <person name="Peeters C."/>
        </authorList>
    </citation>
    <scope>NUCLEOTIDE SEQUENCE [LARGE SCALE GENOMIC DNA]</scope>
    <source>
        <strain evidence="13 14">LMG 31114</strain>
    </source>
</reference>
<comment type="subcellular location">
    <subcellularLocation>
        <location evidence="1">Cytoplasm</location>
    </subcellularLocation>
</comment>
<keyword evidence="5" id="KW-0805">Transcription regulation</keyword>
<feature type="domain" description="OmpR/PhoB-type" evidence="12">
    <location>
        <begin position="124"/>
        <end position="218"/>
    </location>
</feature>
<evidence type="ECO:0000256" key="6">
    <source>
        <dbReference type="ARBA" id="ARBA00023125"/>
    </source>
</evidence>
<keyword evidence="7" id="KW-0804">Transcription</keyword>
<evidence type="ECO:0000256" key="1">
    <source>
        <dbReference type="ARBA" id="ARBA00004496"/>
    </source>
</evidence>
<gene>
    <name evidence="13" type="primary">qseB_4</name>
    <name evidence="13" type="ORF">PPN31114_04491</name>
</gene>
<evidence type="ECO:0000256" key="5">
    <source>
        <dbReference type="ARBA" id="ARBA00023015"/>
    </source>
</evidence>
<feature type="region of interest" description="Disordered" evidence="10">
    <location>
        <begin position="217"/>
        <end position="249"/>
    </location>
</feature>
<feature type="domain" description="Response regulatory" evidence="11">
    <location>
        <begin position="2"/>
        <end position="116"/>
    </location>
</feature>
<keyword evidence="14" id="KW-1185">Reference proteome</keyword>
<dbReference type="PANTHER" id="PTHR48111:SF35">
    <property type="entry name" value="TRANSCRIPTIONAL REGULATORY PROTEIN QSEB"/>
    <property type="match status" value="1"/>
</dbReference>
<dbReference type="FunFam" id="3.40.50.2300:FF:000002">
    <property type="entry name" value="DNA-binding response regulator PhoP"/>
    <property type="match status" value="1"/>
</dbReference>
<dbReference type="GeneID" id="300406474"/>
<feature type="compositionally biased region" description="Low complexity" evidence="10">
    <location>
        <begin position="223"/>
        <end position="238"/>
    </location>
</feature>
<evidence type="ECO:0000256" key="3">
    <source>
        <dbReference type="ARBA" id="ARBA00022553"/>
    </source>
</evidence>
<dbReference type="Proteomes" id="UP000366945">
    <property type="component" value="Unassembled WGS sequence"/>
</dbReference>
<dbReference type="RefSeq" id="WP_246182690.1">
    <property type="nucleotide sequence ID" value="NZ_CABPSK010000004.1"/>
</dbReference>
<evidence type="ECO:0000256" key="9">
    <source>
        <dbReference type="PROSITE-ProRule" id="PRU01091"/>
    </source>
</evidence>
<evidence type="ECO:0000259" key="11">
    <source>
        <dbReference type="PROSITE" id="PS50110"/>
    </source>
</evidence>
<evidence type="ECO:0000256" key="2">
    <source>
        <dbReference type="ARBA" id="ARBA00022490"/>
    </source>
</evidence>
<protein>
    <submittedName>
        <fullName evidence="13">Transcriptional regulatory protein QseB</fullName>
    </submittedName>
</protein>
<dbReference type="PROSITE" id="PS51755">
    <property type="entry name" value="OMPR_PHOB"/>
    <property type="match status" value="1"/>
</dbReference>
<keyword evidence="6 9" id="KW-0238">DNA-binding</keyword>
<evidence type="ECO:0000256" key="4">
    <source>
        <dbReference type="ARBA" id="ARBA00023012"/>
    </source>
</evidence>
<organism evidence="13 14">
    <name type="scientific">Pandoraea pneumonica</name>
    <dbReference type="NCBI Taxonomy" id="2508299"/>
    <lineage>
        <taxon>Bacteria</taxon>
        <taxon>Pseudomonadati</taxon>
        <taxon>Pseudomonadota</taxon>
        <taxon>Betaproteobacteria</taxon>
        <taxon>Burkholderiales</taxon>
        <taxon>Burkholderiaceae</taxon>
        <taxon>Pandoraea</taxon>
    </lineage>
</organism>